<accession>A0ABW6TPT5</accession>
<name>A0ABW6TPT5_9NOCA</name>
<reference evidence="1 2" key="1">
    <citation type="submission" date="2024-10" db="EMBL/GenBank/DDBJ databases">
        <title>The Natural Products Discovery Center: Release of the First 8490 Sequenced Strains for Exploring Actinobacteria Biosynthetic Diversity.</title>
        <authorList>
            <person name="Kalkreuter E."/>
            <person name="Kautsar S.A."/>
            <person name="Yang D."/>
            <person name="Bader C.D."/>
            <person name="Teijaro C.N."/>
            <person name="Fluegel L."/>
            <person name="Davis C.M."/>
            <person name="Simpson J.R."/>
            <person name="Lauterbach L."/>
            <person name="Steele A.D."/>
            <person name="Gui C."/>
            <person name="Meng S."/>
            <person name="Li G."/>
            <person name="Viehrig K."/>
            <person name="Ye F."/>
            <person name="Su P."/>
            <person name="Kiefer A.F."/>
            <person name="Nichols A."/>
            <person name="Cepeda A.J."/>
            <person name="Yan W."/>
            <person name="Fan B."/>
            <person name="Jiang Y."/>
            <person name="Adhikari A."/>
            <person name="Zheng C.-J."/>
            <person name="Schuster L."/>
            <person name="Cowan T.M."/>
            <person name="Smanski M.J."/>
            <person name="Chevrette M.G."/>
            <person name="De Carvalho L.P.S."/>
            <person name="Shen B."/>
        </authorList>
    </citation>
    <scope>NUCLEOTIDE SEQUENCE [LARGE SCALE GENOMIC DNA]</scope>
    <source>
        <strain evidence="1 2">NPDC001867</strain>
    </source>
</reference>
<protein>
    <submittedName>
        <fullName evidence="1">Uncharacterized protein</fullName>
    </submittedName>
</protein>
<keyword evidence="2" id="KW-1185">Reference proteome</keyword>
<sequence length="79" mass="9082">MTTPSRAILRAKLDRLREVMPEDEIFMYGPEGGIYFSPKAARRLEQMEWADQEAWRNEHRGQAAEAAADILNRYQGEAA</sequence>
<proteinExistence type="predicted"/>
<dbReference type="EMBL" id="JBIATK010000012">
    <property type="protein sequence ID" value="MFF4026965.1"/>
    <property type="molecule type" value="Genomic_DNA"/>
</dbReference>
<evidence type="ECO:0000313" key="1">
    <source>
        <dbReference type="EMBL" id="MFF4026965.1"/>
    </source>
</evidence>
<evidence type="ECO:0000313" key="2">
    <source>
        <dbReference type="Proteomes" id="UP001602089"/>
    </source>
</evidence>
<gene>
    <name evidence="1" type="ORF">ACFYY5_29355</name>
</gene>
<dbReference type="RefSeq" id="WP_387132040.1">
    <property type="nucleotide sequence ID" value="NZ_JBIATK010000012.1"/>
</dbReference>
<comment type="caution">
    <text evidence="1">The sequence shown here is derived from an EMBL/GenBank/DDBJ whole genome shotgun (WGS) entry which is preliminary data.</text>
</comment>
<organism evidence="1 2">
    <name type="scientific">Nocardia elegans</name>
    <dbReference type="NCBI Taxonomy" id="300029"/>
    <lineage>
        <taxon>Bacteria</taxon>
        <taxon>Bacillati</taxon>
        <taxon>Actinomycetota</taxon>
        <taxon>Actinomycetes</taxon>
        <taxon>Mycobacteriales</taxon>
        <taxon>Nocardiaceae</taxon>
        <taxon>Nocardia</taxon>
    </lineage>
</organism>
<dbReference type="Proteomes" id="UP001602089">
    <property type="component" value="Unassembled WGS sequence"/>
</dbReference>